<dbReference type="Pfam" id="PF20620">
    <property type="entry name" value="DUF6805"/>
    <property type="match status" value="1"/>
</dbReference>
<dbReference type="InterPro" id="IPR012878">
    <property type="entry name" value="Beta-AFase-like_GH127_cat"/>
</dbReference>
<dbReference type="InterPro" id="IPR055235">
    <property type="entry name" value="ASD1_cat"/>
</dbReference>
<dbReference type="InterPro" id="IPR010720">
    <property type="entry name" value="Alpha-L-AF_C"/>
</dbReference>
<dbReference type="EC" id="3.2.1.55" evidence="3"/>
<dbReference type="Proteomes" id="UP000662572">
    <property type="component" value="Unassembled WGS sequence"/>
</dbReference>
<dbReference type="Pfam" id="PF06964">
    <property type="entry name" value="Alpha-L-AF_C"/>
    <property type="match status" value="1"/>
</dbReference>
<dbReference type="Gene3D" id="3.20.20.80">
    <property type="entry name" value="Glycosidases"/>
    <property type="match status" value="1"/>
</dbReference>
<dbReference type="InterPro" id="IPR008928">
    <property type="entry name" value="6-hairpin_glycosidase_sf"/>
</dbReference>
<evidence type="ECO:0000313" key="7">
    <source>
        <dbReference type="Proteomes" id="UP000662572"/>
    </source>
</evidence>
<comment type="similarity">
    <text evidence="2">Belongs to the glycosyl hydrolase 51 family.</text>
</comment>
<evidence type="ECO:0000256" key="2">
    <source>
        <dbReference type="ARBA" id="ARBA00007186"/>
    </source>
</evidence>
<protein>
    <recommendedName>
        <fullName evidence="3">non-reducing end alpha-L-arabinofuranosidase</fullName>
        <ecNumber evidence="3">3.2.1.55</ecNumber>
    </recommendedName>
</protein>
<dbReference type="SUPFAM" id="SSF48208">
    <property type="entry name" value="Six-hairpin glycosidases"/>
    <property type="match status" value="1"/>
</dbReference>
<dbReference type="InterPro" id="IPR049046">
    <property type="entry name" value="Beta-AFase-like_GH127_middle"/>
</dbReference>
<dbReference type="SUPFAM" id="SSF51011">
    <property type="entry name" value="Glycosyl hydrolase domain"/>
    <property type="match status" value="1"/>
</dbReference>
<evidence type="ECO:0000259" key="5">
    <source>
        <dbReference type="SMART" id="SM00813"/>
    </source>
</evidence>
<dbReference type="InterPro" id="IPR013780">
    <property type="entry name" value="Glyco_hydro_b"/>
</dbReference>
<dbReference type="Pfam" id="PF07944">
    <property type="entry name" value="Beta-AFase-like_GH127_cat"/>
    <property type="match status" value="1"/>
</dbReference>
<keyword evidence="7" id="KW-1185">Reference proteome</keyword>
<evidence type="ECO:0000256" key="4">
    <source>
        <dbReference type="ARBA" id="ARBA00022801"/>
    </source>
</evidence>
<dbReference type="InterPro" id="IPR046544">
    <property type="entry name" value="GH146_SB_dom"/>
</dbReference>
<accession>A0A918Q495</accession>
<dbReference type="Pfam" id="PF20736">
    <property type="entry name" value="Glyco_hydro127M"/>
    <property type="match status" value="1"/>
</dbReference>
<dbReference type="InterPro" id="IPR017853">
    <property type="entry name" value="GH"/>
</dbReference>
<feature type="domain" description="Alpha-L-arabinofuranosidase C-terminal" evidence="5">
    <location>
        <begin position="1133"/>
        <end position="1329"/>
    </location>
</feature>
<evidence type="ECO:0000313" key="6">
    <source>
        <dbReference type="EMBL" id="GGZ33455.1"/>
    </source>
</evidence>
<reference evidence="6" key="1">
    <citation type="journal article" date="2014" name="Int. J. Syst. Evol. Microbiol.">
        <title>Complete genome sequence of Corynebacterium casei LMG S-19264T (=DSM 44701T), isolated from a smear-ripened cheese.</title>
        <authorList>
            <consortium name="US DOE Joint Genome Institute (JGI-PGF)"/>
            <person name="Walter F."/>
            <person name="Albersmeier A."/>
            <person name="Kalinowski J."/>
            <person name="Ruckert C."/>
        </authorList>
    </citation>
    <scope>NUCLEOTIDE SEQUENCE</scope>
    <source>
        <strain evidence="6">KCTC 32296</strain>
    </source>
</reference>
<dbReference type="EMBL" id="BMZB01000002">
    <property type="protein sequence ID" value="GGZ33455.1"/>
    <property type="molecule type" value="Genomic_DNA"/>
</dbReference>
<evidence type="ECO:0000256" key="1">
    <source>
        <dbReference type="ARBA" id="ARBA00001462"/>
    </source>
</evidence>
<name>A0A918Q495_9CAUL</name>
<dbReference type="PANTHER" id="PTHR31151:SF0">
    <property type="entry name" value="PROLINE-TRNA LIGASE (DUF1680)"/>
    <property type="match status" value="1"/>
</dbReference>
<gene>
    <name evidence="6" type="ORF">GCM10011273_19710</name>
</gene>
<dbReference type="Pfam" id="PF22848">
    <property type="entry name" value="ASD1_dom"/>
    <property type="match status" value="1"/>
</dbReference>
<proteinExistence type="inferred from homology"/>
<dbReference type="GO" id="GO:0046556">
    <property type="term" value="F:alpha-L-arabinofuranosidase activity"/>
    <property type="evidence" value="ECO:0007669"/>
    <property type="project" value="UniProtKB-EC"/>
</dbReference>
<dbReference type="SUPFAM" id="SSF51445">
    <property type="entry name" value="(Trans)glycosidases"/>
    <property type="match status" value="1"/>
</dbReference>
<dbReference type="Gene3D" id="2.60.40.1180">
    <property type="entry name" value="Golgi alpha-mannosidase II"/>
    <property type="match status" value="1"/>
</dbReference>
<evidence type="ECO:0000256" key="3">
    <source>
        <dbReference type="ARBA" id="ARBA00012670"/>
    </source>
</evidence>
<dbReference type="SMART" id="SM00813">
    <property type="entry name" value="Alpha-L-AF_C"/>
    <property type="match status" value="1"/>
</dbReference>
<reference evidence="6" key="2">
    <citation type="submission" date="2020-09" db="EMBL/GenBank/DDBJ databases">
        <authorList>
            <person name="Sun Q."/>
            <person name="Kim S."/>
        </authorList>
    </citation>
    <scope>NUCLEOTIDE SEQUENCE</scope>
    <source>
        <strain evidence="6">KCTC 32296</strain>
    </source>
</reference>
<dbReference type="GO" id="GO:0046373">
    <property type="term" value="P:L-arabinose metabolic process"/>
    <property type="evidence" value="ECO:0007669"/>
    <property type="project" value="InterPro"/>
</dbReference>
<comment type="catalytic activity">
    <reaction evidence="1">
        <text>Hydrolysis of terminal non-reducing alpha-L-arabinofuranoside residues in alpha-L-arabinosides.</text>
        <dbReference type="EC" id="3.2.1.55"/>
    </reaction>
</comment>
<comment type="caution">
    <text evidence="6">The sequence shown here is derived from an EMBL/GenBank/DDBJ whole genome shotgun (WGS) entry which is preliminary data.</text>
</comment>
<dbReference type="PANTHER" id="PTHR31151">
    <property type="entry name" value="PROLINE-TRNA LIGASE (DUF1680)"/>
    <property type="match status" value="1"/>
</dbReference>
<sequence length="1336" mass="148004">MSDKYNAKRHATTRDDKMFTFSRRATLFTATAFAGAGVVSHAKAAPAPKSAWTPFPLSDVRLKPSIFLTSIETNQKYLLALEPDRLLHNFRTGAGLEPKGALYGGWEARGIAGHSLGHYQSACSLMFAQTGDERFKDRALYITRELAEIQAKQGDGYAGGTTVDRGGKTLDGKVVYEELRRGDIRTSGFDLNGGWVPVYTYHKVFAGALDAHKYCMDAASLKVAIGLGDYFGKIIEGLSDDQVQQILRAEHGGINESYAELYARTGDKRWLTLSQRLCHKAVLDPLAQGRDELNGKHANTQIPKVIGAARIYELTQGADHAKTALFFWETVTKDHSYVIGGNSDHEHFGMPRQLSTRLDQQTCEACNTYNMLRLTRHLYGWSGDARYFDFYERAHLNHIMSQQDPATGMFSYFSPLVSGFGRVHSTPDNDFWCCVGSGMESHSKHGESIYWKSGNRVAINLYYASSLNWADKGFKLDMDTAFPLKDTVSIRVTQAPKQGAPELALRVPVWAKSLSLTLNGKALTTAPKDGYITLTGLKTGDKIDLTLPMTTYHEAMPDDANLIAFLSGPLVLAADLGPMSAAWEGYDPAIVADTADGVLKSATGDHAYTLADKGRPDDLTLRPYFAQHNNRTAVYFRRFSPAEWQTVEVGYKADAKARAALAAATVDHIRLGEQQPEKDHNFDGTPNTSVISHLALRGRMMNRGYFQFEMAVRPGTLALQVTYAGRDRNKDFNILIDGQPFVRERLEGEPTTTMNTKTYPLPANLTAGKSKIAVRFEADRDQWTSVYDVRLFRTDTTKPELYNKLNQRIPMLKTLTLAALTATVAFAPLMASAQAKTETVEATLKADKPGPEISRYVYGQFSEHLGLGVYEGIWVGENSSIPNTRGIRNDVVAALKAIKMPVVRWPGGCFADEYHWRDGIGERSKRPSRKNNWWGGTPETNEFGTHEFFDFVEQVGTDAYLSINVGSSTPKEMREWIEYLTSSGTDTLANERRANGRDAPFKVPFIGIGNESWGCGGNMTPEYYADEYRRFSAFFHKGSDNPALRIASGSNADDVNWTDVLTKNAGKQMDGISLHYYTLPTANWTTKGPATNFPIAQWNSTFYQTTRMDKILKDHIAAMDKNDPEKRIGLYVDEWGTWYDVESGTNPGHLYQQNTLRDGIVAASNFNIFHRYTERVKMTNIAQTINVLQAMILTDKEKMTLTPTYYAYKMYVPFHDATPLPVEVTAPTLTAGKDKDGKDQTFPAFNVTAAKAKDGKTYVGVANMDATKGYKINIDLGTLKAKKVSGDVLTSDKLDAHNVPGQKEVVTIAAFKGGKIANGKLTLDVPAKSVVVVGVE</sequence>
<keyword evidence="4" id="KW-0378">Hydrolase</keyword>
<organism evidence="6 7">
    <name type="scientific">Asticcacaulis endophyticus</name>
    <dbReference type="NCBI Taxonomy" id="1395890"/>
    <lineage>
        <taxon>Bacteria</taxon>
        <taxon>Pseudomonadati</taxon>
        <taxon>Pseudomonadota</taxon>
        <taxon>Alphaproteobacteria</taxon>
        <taxon>Caulobacterales</taxon>
        <taxon>Caulobacteraceae</taxon>
        <taxon>Asticcacaulis</taxon>
    </lineage>
</organism>